<evidence type="ECO:0000256" key="11">
    <source>
        <dbReference type="ARBA" id="ARBA00023232"/>
    </source>
</evidence>
<evidence type="ECO:0000256" key="1">
    <source>
        <dbReference type="ARBA" id="ARBA00001933"/>
    </source>
</evidence>
<evidence type="ECO:0000256" key="9">
    <source>
        <dbReference type="ARBA" id="ARBA00022878"/>
    </source>
</evidence>
<proteinExistence type="inferred from homology"/>
<dbReference type="InterPro" id="IPR004838">
    <property type="entry name" value="NHTrfase_class1_PyrdxlP-BS"/>
</dbReference>
<dbReference type="SUPFAM" id="SSF53383">
    <property type="entry name" value="PLP-dependent transferases"/>
    <property type="match status" value="1"/>
</dbReference>
<comment type="catalytic activity">
    <reaction evidence="13">
        <text>L-tyrosine + 2-oxoglutarate = 3-(4-hydroxyphenyl)pyruvate + L-glutamate</text>
        <dbReference type="Rhea" id="RHEA:15093"/>
        <dbReference type="ChEBI" id="CHEBI:16810"/>
        <dbReference type="ChEBI" id="CHEBI:29985"/>
        <dbReference type="ChEBI" id="CHEBI:36242"/>
        <dbReference type="ChEBI" id="CHEBI:58315"/>
        <dbReference type="EC" id="2.6.1.5"/>
    </reaction>
</comment>
<evidence type="ECO:0000313" key="16">
    <source>
        <dbReference type="EMBL" id="KAK9688071.1"/>
    </source>
</evidence>
<evidence type="ECO:0000259" key="15">
    <source>
        <dbReference type="Pfam" id="PF00155"/>
    </source>
</evidence>
<dbReference type="PRINTS" id="PR00753">
    <property type="entry name" value="ACCSYNTHASE"/>
</dbReference>
<dbReference type="Gene3D" id="3.90.1150.10">
    <property type="entry name" value="Aspartate Aminotransferase, domain 1"/>
    <property type="match status" value="1"/>
</dbReference>
<gene>
    <name evidence="16" type="ORF">K7432_014536</name>
</gene>
<keyword evidence="11" id="KW-0585">Phenylalanine catabolism</keyword>
<dbReference type="PROSITE" id="PS00105">
    <property type="entry name" value="AA_TRANSFER_CLASS_1"/>
    <property type="match status" value="1"/>
</dbReference>
<accession>A0ABR2VQF3</accession>
<dbReference type="InterPro" id="IPR005957">
    <property type="entry name" value="Tyrosine_aminoTrfase"/>
</dbReference>
<dbReference type="InterPro" id="IPR005958">
    <property type="entry name" value="TyrNic_aminoTrfase"/>
</dbReference>
<evidence type="ECO:0000256" key="2">
    <source>
        <dbReference type="ARBA" id="ARBA00005203"/>
    </source>
</evidence>
<evidence type="ECO:0000256" key="14">
    <source>
        <dbReference type="PIRNR" id="PIRNR000517"/>
    </source>
</evidence>
<keyword evidence="10 14" id="KW-0663">Pyridoxal phosphate</keyword>
<dbReference type="EMBL" id="JASJQH010008556">
    <property type="protein sequence ID" value="KAK9688071.1"/>
    <property type="molecule type" value="Genomic_DNA"/>
</dbReference>
<evidence type="ECO:0000256" key="3">
    <source>
        <dbReference type="ARBA" id="ARBA00007441"/>
    </source>
</evidence>
<evidence type="ECO:0000256" key="8">
    <source>
        <dbReference type="ARBA" id="ARBA00022679"/>
    </source>
</evidence>
<dbReference type="PANTHER" id="PTHR45744:SF2">
    <property type="entry name" value="TYROSINE AMINOTRANSFERASE"/>
    <property type="match status" value="1"/>
</dbReference>
<evidence type="ECO:0000256" key="6">
    <source>
        <dbReference type="ARBA" id="ARBA00015959"/>
    </source>
</evidence>
<dbReference type="Pfam" id="PF00155">
    <property type="entry name" value="Aminotran_1_2"/>
    <property type="match status" value="1"/>
</dbReference>
<keyword evidence="7" id="KW-0032">Aminotransferase</keyword>
<dbReference type="NCBIfam" id="TIGR01264">
    <property type="entry name" value="tyr_amTase_E"/>
    <property type="match status" value="1"/>
</dbReference>
<keyword evidence="8" id="KW-0808">Transferase</keyword>
<dbReference type="Gene3D" id="3.40.640.10">
    <property type="entry name" value="Type I PLP-dependent aspartate aminotransferase-like (Major domain)"/>
    <property type="match status" value="1"/>
</dbReference>
<dbReference type="InterPro" id="IPR015424">
    <property type="entry name" value="PyrdxlP-dep_Trfase"/>
</dbReference>
<feature type="domain" description="Aminotransferase class I/classII large" evidence="15">
    <location>
        <begin position="42"/>
        <end position="402"/>
    </location>
</feature>
<dbReference type="NCBIfam" id="TIGR01265">
    <property type="entry name" value="tyr_nico_aTase"/>
    <property type="match status" value="1"/>
</dbReference>
<protein>
    <recommendedName>
        <fullName evidence="6">Tyrosine aminotransferase</fullName>
        <ecNumber evidence="5">2.6.1.5</ecNumber>
    </recommendedName>
    <alternativeName>
        <fullName evidence="12">L-tyrosine:2-oxoglutarate aminotransferase</fullName>
    </alternativeName>
</protein>
<organism evidence="16 17">
    <name type="scientific">Basidiobolus ranarum</name>
    <dbReference type="NCBI Taxonomy" id="34480"/>
    <lineage>
        <taxon>Eukaryota</taxon>
        <taxon>Fungi</taxon>
        <taxon>Fungi incertae sedis</taxon>
        <taxon>Zoopagomycota</taxon>
        <taxon>Entomophthoromycotina</taxon>
        <taxon>Basidiobolomycetes</taxon>
        <taxon>Basidiobolales</taxon>
        <taxon>Basidiobolaceae</taxon>
        <taxon>Basidiobolus</taxon>
    </lineage>
</organism>
<dbReference type="PANTHER" id="PTHR45744">
    <property type="entry name" value="TYROSINE AMINOTRANSFERASE"/>
    <property type="match status" value="1"/>
</dbReference>
<evidence type="ECO:0000256" key="10">
    <source>
        <dbReference type="ARBA" id="ARBA00022898"/>
    </source>
</evidence>
<comment type="pathway">
    <text evidence="2">Amino-acid degradation; L-phenylalanine degradation; acetoacetate and fumarate from L-phenylalanine: step 2/6.</text>
</comment>
<evidence type="ECO:0000256" key="7">
    <source>
        <dbReference type="ARBA" id="ARBA00022576"/>
    </source>
</evidence>
<name>A0ABR2VQF3_9FUNG</name>
<comment type="subunit">
    <text evidence="4">Homodimer.</text>
</comment>
<dbReference type="CDD" id="cd00609">
    <property type="entry name" value="AAT_like"/>
    <property type="match status" value="1"/>
</dbReference>
<evidence type="ECO:0000256" key="4">
    <source>
        <dbReference type="ARBA" id="ARBA00011738"/>
    </source>
</evidence>
<dbReference type="PIRSF" id="PIRSF000517">
    <property type="entry name" value="Tyr_transaminase"/>
    <property type="match status" value="1"/>
</dbReference>
<sequence>MTTGTQNTKWNIRASKASQRAVNPIRRIVDNLKVAPHPQKAVISLALGDPTIFGNFKIDESCIDAVISKFRAHTSNGYGPSTGLQVARDAIAQKYATKTSPLTPEDVIIASGASGALELAIGAIADEGQNILLPCPGFSVYETLAGPKKIQCRYYNLNPERSWEIDIEHMKSLIDENTAAIIINNPSNPCGSVFSESHLKDILAVCDEYHLPLISDEIYGDMVFTGHKFTPIAALTDSVPVLTVGGLAKRYLVPGWRVGWVLIHDRNEILSDVREGLVSLSQMIIGANTVIQAALPEILHKTPENFYDETNKQVEENALLCAELLSKIPGLQVVKPQGAMYMMVAIKPEEFKDIKDDVVFSEKLLGEESVIVLPAQCFKYPNYIRLVITPPKERLIEACERIENFCRNHHV</sequence>
<dbReference type="InterPro" id="IPR015421">
    <property type="entry name" value="PyrdxlP-dep_Trfase_major"/>
</dbReference>
<comment type="cofactor">
    <cofactor evidence="1 14">
        <name>pyridoxal 5'-phosphate</name>
        <dbReference type="ChEBI" id="CHEBI:597326"/>
    </cofactor>
</comment>
<dbReference type="InterPro" id="IPR004839">
    <property type="entry name" value="Aminotransferase_I/II_large"/>
</dbReference>
<dbReference type="InterPro" id="IPR015422">
    <property type="entry name" value="PyrdxlP-dep_Trfase_small"/>
</dbReference>
<keyword evidence="9" id="KW-0828">Tyrosine catabolism</keyword>
<comment type="similarity">
    <text evidence="3 14">Belongs to the class-I pyridoxal-phosphate-dependent aminotransferase family.</text>
</comment>
<reference evidence="16 17" key="1">
    <citation type="submission" date="2023-04" db="EMBL/GenBank/DDBJ databases">
        <title>Genome of Basidiobolus ranarum AG-B5.</title>
        <authorList>
            <person name="Stajich J.E."/>
            <person name="Carter-House D."/>
            <person name="Gryganskyi A."/>
        </authorList>
    </citation>
    <scope>NUCLEOTIDE SEQUENCE [LARGE SCALE GENOMIC DNA]</scope>
    <source>
        <strain evidence="16 17">AG-B5</strain>
    </source>
</reference>
<evidence type="ECO:0000256" key="12">
    <source>
        <dbReference type="ARBA" id="ARBA00031696"/>
    </source>
</evidence>
<evidence type="ECO:0000256" key="13">
    <source>
        <dbReference type="ARBA" id="ARBA00047798"/>
    </source>
</evidence>
<comment type="caution">
    <text evidence="16">The sequence shown here is derived from an EMBL/GenBank/DDBJ whole genome shotgun (WGS) entry which is preliminary data.</text>
</comment>
<keyword evidence="17" id="KW-1185">Reference proteome</keyword>
<dbReference type="EC" id="2.6.1.5" evidence="5"/>
<evidence type="ECO:0000256" key="5">
    <source>
        <dbReference type="ARBA" id="ARBA00012749"/>
    </source>
</evidence>
<evidence type="ECO:0000313" key="17">
    <source>
        <dbReference type="Proteomes" id="UP001479436"/>
    </source>
</evidence>
<dbReference type="Proteomes" id="UP001479436">
    <property type="component" value="Unassembled WGS sequence"/>
</dbReference>